<dbReference type="OrthoDB" id="2872697at2"/>
<protein>
    <submittedName>
        <fullName evidence="2">A nuclease of the HNH/ENDO VII superfamily with conserved WHH</fullName>
    </submittedName>
</protein>
<reference evidence="2 3" key="1">
    <citation type="submission" date="2016-10" db="EMBL/GenBank/DDBJ databases">
        <authorList>
            <person name="de Groot N.N."/>
        </authorList>
    </citation>
    <scope>NUCLEOTIDE SEQUENCE [LARGE SCALE GENOMIC DNA]</scope>
    <source>
        <strain evidence="2 3">743A</strain>
    </source>
</reference>
<dbReference type="EMBL" id="FOYZ01000005">
    <property type="protein sequence ID" value="SFR78454.1"/>
    <property type="molecule type" value="Genomic_DNA"/>
</dbReference>
<feature type="region of interest" description="Disordered" evidence="1">
    <location>
        <begin position="1"/>
        <end position="24"/>
    </location>
</feature>
<sequence>MFLSWKKDTRNANQKSFVESVKQEEPVQRVVDEKSFTKPNQKNIFEDMFEEESIEEDIEEKEGLEEDALDEEDMEEALAEEDLEEEELPEGMEEAPVQMKCIQLSIGKGRKRKTTRGHRKVSRVFKAAFSTLDQRLRYVPRADSVHGKWKGKRGFSRFISKDKRVIDHLKKRKRDGVDYNNGMPDFTPFAKETVVIKDMTDNRNHNFAQADEIVAERWGKTKSVVAKWRRDNKYTWHELNDMKTMQLVPSIINNPIFTHLGGVGEFKIKTGKSH</sequence>
<name>A0A1I6JHU8_9FIRM</name>
<gene>
    <name evidence="2" type="ORF">SAMN05661086_01695</name>
</gene>
<evidence type="ECO:0000313" key="3">
    <source>
        <dbReference type="Proteomes" id="UP000199659"/>
    </source>
</evidence>
<evidence type="ECO:0000313" key="2">
    <source>
        <dbReference type="EMBL" id="SFR78454.1"/>
    </source>
</evidence>
<dbReference type="STRING" id="37658.SAMN05661086_01695"/>
<dbReference type="Pfam" id="PF12639">
    <property type="entry name" value="Colicin-DNase"/>
    <property type="match status" value="1"/>
</dbReference>
<dbReference type="RefSeq" id="WP_092560246.1">
    <property type="nucleotide sequence ID" value="NZ_FOYZ01000005.1"/>
</dbReference>
<keyword evidence="3" id="KW-1185">Reference proteome</keyword>
<evidence type="ECO:0000256" key="1">
    <source>
        <dbReference type="SAM" id="MobiDB-lite"/>
    </source>
</evidence>
<feature type="region of interest" description="Disordered" evidence="1">
    <location>
        <begin position="52"/>
        <end position="74"/>
    </location>
</feature>
<accession>A0A1I6JHU8</accession>
<organism evidence="2 3">
    <name type="scientific">Anaeromicropila populeti</name>
    <dbReference type="NCBI Taxonomy" id="37658"/>
    <lineage>
        <taxon>Bacteria</taxon>
        <taxon>Bacillati</taxon>
        <taxon>Bacillota</taxon>
        <taxon>Clostridia</taxon>
        <taxon>Lachnospirales</taxon>
        <taxon>Lachnospiraceae</taxon>
        <taxon>Anaeromicropila</taxon>
    </lineage>
</organism>
<dbReference type="Proteomes" id="UP000199659">
    <property type="component" value="Unassembled WGS sequence"/>
</dbReference>
<feature type="compositionally biased region" description="Basic and acidic residues" evidence="1">
    <location>
        <begin position="1"/>
        <end position="10"/>
    </location>
</feature>
<dbReference type="AlphaFoldDB" id="A0A1I6JHU8"/>
<proteinExistence type="predicted"/>